<keyword evidence="4" id="KW-0747">Spliceosome</keyword>
<dbReference type="InterPro" id="IPR008409">
    <property type="entry name" value="SPF27"/>
</dbReference>
<comment type="similarity">
    <text evidence="2">Belongs to the SPF27 family.</text>
</comment>
<feature type="coiled-coil region" evidence="7">
    <location>
        <begin position="134"/>
        <end position="161"/>
    </location>
</feature>
<dbReference type="STRING" id="452589.G9P5A9"/>
<dbReference type="KEGG" id="tatv:25775920"/>
<organism evidence="9 10">
    <name type="scientific">Hypocrea atroviridis (strain ATCC 20476 / IMI 206040)</name>
    <name type="common">Trichoderma atroviride</name>
    <dbReference type="NCBI Taxonomy" id="452589"/>
    <lineage>
        <taxon>Eukaryota</taxon>
        <taxon>Fungi</taxon>
        <taxon>Dikarya</taxon>
        <taxon>Ascomycota</taxon>
        <taxon>Pezizomycotina</taxon>
        <taxon>Sordariomycetes</taxon>
        <taxon>Hypocreomycetidae</taxon>
        <taxon>Hypocreales</taxon>
        <taxon>Hypocreaceae</taxon>
        <taxon>Trichoderma</taxon>
    </lineage>
</organism>
<keyword evidence="7" id="KW-0175">Coiled coil</keyword>
<evidence type="ECO:0008006" key="11">
    <source>
        <dbReference type="Google" id="ProtNLM"/>
    </source>
</evidence>
<dbReference type="GO" id="GO:0008380">
    <property type="term" value="P:RNA splicing"/>
    <property type="evidence" value="ECO:0007669"/>
    <property type="project" value="UniProtKB-KW"/>
</dbReference>
<comment type="caution">
    <text evidence="9">The sequence shown here is derived from an EMBL/GenBank/DDBJ whole genome shotgun (WGS) entry which is preliminary data.</text>
</comment>
<dbReference type="GO" id="GO:0000974">
    <property type="term" value="C:Prp19 complex"/>
    <property type="evidence" value="ECO:0007669"/>
    <property type="project" value="TreeGrafter"/>
</dbReference>
<dbReference type="OMA" id="SAWQESI"/>
<dbReference type="GO" id="GO:0006397">
    <property type="term" value="P:mRNA processing"/>
    <property type="evidence" value="ECO:0007669"/>
    <property type="project" value="UniProtKB-KW"/>
</dbReference>
<dbReference type="HOGENOM" id="CLU_082523_4_0_1"/>
<comment type="subcellular location">
    <subcellularLocation>
        <location evidence="1">Nucleus</location>
    </subcellularLocation>
</comment>
<dbReference type="Pfam" id="PF05700">
    <property type="entry name" value="BCAS2"/>
    <property type="match status" value="1"/>
</dbReference>
<evidence type="ECO:0000256" key="6">
    <source>
        <dbReference type="ARBA" id="ARBA00023242"/>
    </source>
</evidence>
<dbReference type="GO" id="GO:0071011">
    <property type="term" value="C:precatalytic spliceosome"/>
    <property type="evidence" value="ECO:0007669"/>
    <property type="project" value="TreeGrafter"/>
</dbReference>
<sequence length="217" mass="24008">MAVPAYHESLPYIDPEPTPQALSAAHALISAEQQTFSPPPESSSSSAKEREPSFSPAITAEFTRLASKQPSQILDLSRYEAQDIPAKSKSSPTNVDALRTPLSNAFVSSSYLSSRAQNLTLLDAHGRNAWLLSNYHLEDQLRSLERDLADTKRDIDLVNAARASRQTDVKAEMQGLEQNWRVGVGRVLETEIAVQELKEQIRQELRNKANAAENPTQ</sequence>
<protein>
    <recommendedName>
        <fullName evidence="11">BCAS2 family protein</fullName>
    </recommendedName>
</protein>
<dbReference type="PANTHER" id="PTHR13296">
    <property type="entry name" value="BCAS2 PROTEIN"/>
    <property type="match status" value="1"/>
</dbReference>
<dbReference type="GO" id="GO:0071013">
    <property type="term" value="C:catalytic step 2 spliceosome"/>
    <property type="evidence" value="ECO:0007669"/>
    <property type="project" value="TreeGrafter"/>
</dbReference>
<dbReference type="AlphaFoldDB" id="G9P5A9"/>
<keyword evidence="5" id="KW-0508">mRNA splicing</keyword>
<evidence type="ECO:0000256" key="8">
    <source>
        <dbReference type="SAM" id="MobiDB-lite"/>
    </source>
</evidence>
<evidence type="ECO:0000256" key="3">
    <source>
        <dbReference type="ARBA" id="ARBA00022664"/>
    </source>
</evidence>
<dbReference type="eggNOG" id="KOG3096">
    <property type="taxonomic scope" value="Eukaryota"/>
</dbReference>
<dbReference type="PANTHER" id="PTHR13296:SF0">
    <property type="entry name" value="PRE-MRNA-SPLICING FACTOR SPF27"/>
    <property type="match status" value="1"/>
</dbReference>
<feature type="coiled-coil region" evidence="7">
    <location>
        <begin position="187"/>
        <end position="214"/>
    </location>
</feature>
<name>G9P5A9_HYPAI</name>
<dbReference type="OrthoDB" id="205794at2759"/>
<keyword evidence="3" id="KW-0507">mRNA processing</keyword>
<evidence type="ECO:0000256" key="4">
    <source>
        <dbReference type="ARBA" id="ARBA00022728"/>
    </source>
</evidence>
<evidence type="ECO:0000256" key="1">
    <source>
        <dbReference type="ARBA" id="ARBA00004123"/>
    </source>
</evidence>
<dbReference type="EMBL" id="ABDG02000027">
    <property type="protein sequence ID" value="EHK41295.1"/>
    <property type="molecule type" value="Genomic_DNA"/>
</dbReference>
<evidence type="ECO:0000256" key="5">
    <source>
        <dbReference type="ARBA" id="ARBA00023187"/>
    </source>
</evidence>
<gene>
    <name evidence="9" type="ORF">TRIATDRAFT_147757</name>
</gene>
<evidence type="ECO:0000313" key="9">
    <source>
        <dbReference type="EMBL" id="EHK41295.1"/>
    </source>
</evidence>
<dbReference type="Proteomes" id="UP000005426">
    <property type="component" value="Unassembled WGS sequence"/>
</dbReference>
<dbReference type="GeneID" id="25775920"/>
<proteinExistence type="inferred from homology"/>
<evidence type="ECO:0000313" key="10">
    <source>
        <dbReference type="Proteomes" id="UP000005426"/>
    </source>
</evidence>
<keyword evidence="10" id="KW-1185">Reference proteome</keyword>
<evidence type="ECO:0000256" key="7">
    <source>
        <dbReference type="SAM" id="Coils"/>
    </source>
</evidence>
<reference evidence="9 10" key="1">
    <citation type="journal article" date="2011" name="Genome Biol.">
        <title>Comparative genome sequence analysis underscores mycoparasitism as the ancestral life style of Trichoderma.</title>
        <authorList>
            <person name="Kubicek C.P."/>
            <person name="Herrera-Estrella A."/>
            <person name="Seidl-Seiboth V."/>
            <person name="Martinez D.A."/>
            <person name="Druzhinina I.S."/>
            <person name="Thon M."/>
            <person name="Zeilinger S."/>
            <person name="Casas-Flores S."/>
            <person name="Horwitz B.A."/>
            <person name="Mukherjee P.K."/>
            <person name="Mukherjee M."/>
            <person name="Kredics L."/>
            <person name="Alcaraz L.D."/>
            <person name="Aerts A."/>
            <person name="Antal Z."/>
            <person name="Atanasova L."/>
            <person name="Cervantes-Badillo M.G."/>
            <person name="Challacombe J."/>
            <person name="Chertkov O."/>
            <person name="McCluskey K."/>
            <person name="Coulpier F."/>
            <person name="Deshpande N."/>
            <person name="von Doehren H."/>
            <person name="Ebbole D.J."/>
            <person name="Esquivel-Naranjo E.U."/>
            <person name="Fekete E."/>
            <person name="Flipphi M."/>
            <person name="Glaser F."/>
            <person name="Gomez-Rodriguez E.Y."/>
            <person name="Gruber S."/>
            <person name="Han C."/>
            <person name="Henrissat B."/>
            <person name="Hermosa R."/>
            <person name="Hernandez-Onate M."/>
            <person name="Karaffa L."/>
            <person name="Kosti I."/>
            <person name="Le Crom S."/>
            <person name="Lindquist E."/>
            <person name="Lucas S."/>
            <person name="Luebeck M."/>
            <person name="Luebeck P.S."/>
            <person name="Margeot A."/>
            <person name="Metz B."/>
            <person name="Misra M."/>
            <person name="Nevalainen H."/>
            <person name="Omann M."/>
            <person name="Packer N."/>
            <person name="Perrone G."/>
            <person name="Uresti-Rivera E.E."/>
            <person name="Salamov A."/>
            <person name="Schmoll M."/>
            <person name="Seiboth B."/>
            <person name="Shapiro H."/>
            <person name="Sukno S."/>
            <person name="Tamayo-Ramos J.A."/>
            <person name="Tisch D."/>
            <person name="Wiest A."/>
            <person name="Wilkinson H.H."/>
            <person name="Zhang M."/>
            <person name="Coutinho P.M."/>
            <person name="Kenerley C.M."/>
            <person name="Monte E."/>
            <person name="Baker S.E."/>
            <person name="Grigoriev I.V."/>
        </authorList>
    </citation>
    <scope>NUCLEOTIDE SEQUENCE [LARGE SCALE GENOMIC DNA]</scope>
    <source>
        <strain evidence="10">ATCC 20476 / IMI 206040</strain>
    </source>
</reference>
<evidence type="ECO:0000256" key="2">
    <source>
        <dbReference type="ARBA" id="ARBA00010788"/>
    </source>
</evidence>
<keyword evidence="6" id="KW-0539">Nucleus</keyword>
<feature type="region of interest" description="Disordered" evidence="8">
    <location>
        <begin position="1"/>
        <end position="54"/>
    </location>
</feature>
<dbReference type="RefSeq" id="XP_013939653.1">
    <property type="nucleotide sequence ID" value="XM_014084178.1"/>
</dbReference>
<accession>G9P5A9</accession>